<reference evidence="2 3" key="1">
    <citation type="submission" date="2023-09" db="EMBL/GenBank/DDBJ databases">
        <title>Genomes of two closely related lineages of the louse Polyplax serrata with different host specificities.</title>
        <authorList>
            <person name="Martinu J."/>
            <person name="Tarabai H."/>
            <person name="Stefka J."/>
            <person name="Hypsa V."/>
        </authorList>
    </citation>
    <scope>NUCLEOTIDE SEQUENCE [LARGE SCALE GENOMIC DNA]</scope>
    <source>
        <strain evidence="2">98ZLc_SE</strain>
    </source>
</reference>
<organism evidence="2 3">
    <name type="scientific">Polyplax serrata</name>
    <name type="common">Common mouse louse</name>
    <dbReference type="NCBI Taxonomy" id="468196"/>
    <lineage>
        <taxon>Eukaryota</taxon>
        <taxon>Metazoa</taxon>
        <taxon>Ecdysozoa</taxon>
        <taxon>Arthropoda</taxon>
        <taxon>Hexapoda</taxon>
        <taxon>Insecta</taxon>
        <taxon>Pterygota</taxon>
        <taxon>Neoptera</taxon>
        <taxon>Paraneoptera</taxon>
        <taxon>Psocodea</taxon>
        <taxon>Troctomorpha</taxon>
        <taxon>Phthiraptera</taxon>
        <taxon>Anoplura</taxon>
        <taxon>Polyplacidae</taxon>
        <taxon>Polyplax</taxon>
    </lineage>
</organism>
<evidence type="ECO:0000313" key="2">
    <source>
        <dbReference type="EMBL" id="KAK6641731.1"/>
    </source>
</evidence>
<feature type="region of interest" description="Disordered" evidence="1">
    <location>
        <begin position="1"/>
        <end position="20"/>
    </location>
</feature>
<sequence length="141" mass="16180">MSLNLLGTRAGSVHEESAERTIPNAEKTLPTTTDCEPSESTRVAVDIDCFLQNEARPSVCDRLILLVKSSEAAEFAKLGYQLESDTEPRAKAQILHREREREKIHRYPTRRDYFPRDTTRSHQEYSRQRAGGYREAEGVRE</sequence>
<comment type="caution">
    <text evidence="2">The sequence shown here is derived from an EMBL/GenBank/DDBJ whole genome shotgun (WGS) entry which is preliminary data.</text>
</comment>
<feature type="region of interest" description="Disordered" evidence="1">
    <location>
        <begin position="100"/>
        <end position="141"/>
    </location>
</feature>
<evidence type="ECO:0000313" key="3">
    <source>
        <dbReference type="Proteomes" id="UP001359485"/>
    </source>
</evidence>
<protein>
    <submittedName>
        <fullName evidence="2">Uncharacterized protein</fullName>
    </submittedName>
</protein>
<gene>
    <name evidence="2" type="ORF">RUM44_013446</name>
</gene>
<proteinExistence type="predicted"/>
<dbReference type="EMBL" id="JAWJWF010000001">
    <property type="protein sequence ID" value="KAK6641731.1"/>
    <property type="molecule type" value="Genomic_DNA"/>
</dbReference>
<accession>A0ABR1BE68</accession>
<keyword evidence="3" id="KW-1185">Reference proteome</keyword>
<name>A0ABR1BE68_POLSC</name>
<dbReference type="Proteomes" id="UP001359485">
    <property type="component" value="Unassembled WGS sequence"/>
</dbReference>
<evidence type="ECO:0000256" key="1">
    <source>
        <dbReference type="SAM" id="MobiDB-lite"/>
    </source>
</evidence>